<dbReference type="NCBIfam" id="TIGR00157">
    <property type="entry name" value="ribosome small subunit-dependent GTPase A"/>
    <property type="match status" value="1"/>
</dbReference>
<evidence type="ECO:0000256" key="7">
    <source>
        <dbReference type="ARBA" id="ARBA00022833"/>
    </source>
</evidence>
<accession>A0A150IT01</accession>
<evidence type="ECO:0000256" key="1">
    <source>
        <dbReference type="ARBA" id="ARBA00022490"/>
    </source>
</evidence>
<keyword evidence="2" id="KW-0690">Ribosome biogenesis</keyword>
<keyword evidence="6" id="KW-0378">Hydrolase</keyword>
<dbReference type="PROSITE" id="PS50936">
    <property type="entry name" value="ENGC_GTPASE"/>
    <property type="match status" value="1"/>
</dbReference>
<keyword evidence="7" id="KW-0862">Zinc</keyword>
<sequence length="362" mass="41199">MNHSLLDLETIGWNSFFLGNFNIFQEEGLIPGRITEVQRKSYMTLTETGEIETRISGKFRFTAEDKTTFPVVGDWVAIKMETDRKGTIHAVLPRKTKFSRKIAGKITEEQVLLANVDFVFIVSGLDNDFNIQRIERYLTLVSKSGSKPVIILNKSDICPDLDKRLEEVKRIDPIIPIHTLSAEHNEGLESLDQYLDKGKTIALLGSSGVGKSTIINKLLGTNHQKVGSVRKSDSHGRHITTYREMFMLPNGGMIIDNPGMRELQLWSEDGDVSDVFSDIEALSENCKFSDCTHLNEPSCAVKNAIENGELELRRYQHYIKLKKEIEYLSIKQNEMTRITEKARGRGMSKKIKLIRKMRSDKF</sequence>
<dbReference type="GO" id="GO:0005525">
    <property type="term" value="F:GTP binding"/>
    <property type="evidence" value="ECO:0007669"/>
    <property type="project" value="UniProtKB-KW"/>
</dbReference>
<proteinExistence type="inferred from homology"/>
<dbReference type="PANTHER" id="PTHR32120:SF10">
    <property type="entry name" value="SMALL RIBOSOMAL SUBUNIT BIOGENESIS GTPASE RSGA"/>
    <property type="match status" value="1"/>
</dbReference>
<dbReference type="InterPro" id="IPR012340">
    <property type="entry name" value="NA-bd_OB-fold"/>
</dbReference>
<dbReference type="InterPro" id="IPR004881">
    <property type="entry name" value="Ribosome_biogen_GTPase_RsgA"/>
</dbReference>
<dbReference type="PATRIC" id="fig|1705409.3.peg.2006"/>
<dbReference type="InterPro" id="IPR027417">
    <property type="entry name" value="P-loop_NTPase"/>
</dbReference>
<evidence type="ECO:0000256" key="8">
    <source>
        <dbReference type="ARBA" id="ARBA00022884"/>
    </source>
</evidence>
<feature type="domain" description="CP-type G" evidence="11">
    <location>
        <begin position="105"/>
        <end position="263"/>
    </location>
</feature>
<comment type="caution">
    <text evidence="12">The sequence shown here is derived from an EMBL/GenBank/DDBJ whole genome shotgun (WGS) entry which is preliminary data.</text>
</comment>
<evidence type="ECO:0000313" key="13">
    <source>
        <dbReference type="Proteomes" id="UP000075398"/>
    </source>
</evidence>
<keyword evidence="8" id="KW-0694">RNA-binding</keyword>
<keyword evidence="4" id="KW-0699">rRNA-binding</keyword>
<dbReference type="InterPro" id="IPR030378">
    <property type="entry name" value="G_CP_dom"/>
</dbReference>
<dbReference type="Pfam" id="PF16745">
    <property type="entry name" value="RsgA_N"/>
    <property type="match status" value="1"/>
</dbReference>
<dbReference type="GO" id="GO:0003924">
    <property type="term" value="F:GTPase activity"/>
    <property type="evidence" value="ECO:0007669"/>
    <property type="project" value="InterPro"/>
</dbReference>
<dbReference type="HAMAP" id="MF_01820">
    <property type="entry name" value="GTPase_RsgA"/>
    <property type="match status" value="1"/>
</dbReference>
<organism evidence="12 13">
    <name type="scientific">Candidatus Methanofastidiosum methylothiophilum</name>
    <dbReference type="NCBI Taxonomy" id="1705564"/>
    <lineage>
        <taxon>Archaea</taxon>
        <taxon>Methanobacteriati</taxon>
        <taxon>Methanobacteriota</taxon>
        <taxon>Stenosarchaea group</taxon>
        <taxon>Candidatus Methanofastidiosia</taxon>
        <taxon>Candidatus Methanofastidiosales</taxon>
        <taxon>Candidatus Methanofastidiosaceae</taxon>
        <taxon>Candidatus Methanofastidiosum</taxon>
    </lineage>
</organism>
<dbReference type="InterPro" id="IPR031944">
    <property type="entry name" value="RsgA_N"/>
</dbReference>
<evidence type="ECO:0000256" key="5">
    <source>
        <dbReference type="ARBA" id="ARBA00022741"/>
    </source>
</evidence>
<evidence type="ECO:0000256" key="3">
    <source>
        <dbReference type="ARBA" id="ARBA00022723"/>
    </source>
</evidence>
<keyword evidence="1" id="KW-0963">Cytoplasm</keyword>
<dbReference type="Gene3D" id="3.40.50.300">
    <property type="entry name" value="P-loop containing nucleotide triphosphate hydrolases"/>
    <property type="match status" value="1"/>
</dbReference>
<keyword evidence="5" id="KW-0547">Nucleotide-binding</keyword>
<dbReference type="Gene3D" id="1.10.40.50">
    <property type="entry name" value="Probable gtpase engc, domain 3"/>
    <property type="match status" value="1"/>
</dbReference>
<dbReference type="SUPFAM" id="SSF52540">
    <property type="entry name" value="P-loop containing nucleoside triphosphate hydrolases"/>
    <property type="match status" value="1"/>
</dbReference>
<dbReference type="AlphaFoldDB" id="A0A150IT01"/>
<dbReference type="Pfam" id="PF03193">
    <property type="entry name" value="RsgA_GTPase"/>
    <property type="match status" value="1"/>
</dbReference>
<dbReference type="GO" id="GO:0019843">
    <property type="term" value="F:rRNA binding"/>
    <property type="evidence" value="ECO:0007669"/>
    <property type="project" value="UniProtKB-KW"/>
</dbReference>
<reference evidence="12 13" key="1">
    <citation type="journal article" date="2016" name="ISME J.">
        <title>Chasing the elusive Euryarchaeota class WSA2: genomes reveal a uniquely fastidious methyl-reducing methanogen.</title>
        <authorList>
            <person name="Nobu M.K."/>
            <person name="Narihiro T."/>
            <person name="Kuroda K."/>
            <person name="Mei R."/>
            <person name="Liu W.T."/>
        </authorList>
    </citation>
    <scope>NUCLEOTIDE SEQUENCE [LARGE SCALE GENOMIC DNA]</scope>
    <source>
        <strain evidence="12">U1lsi0528_Bin055</strain>
    </source>
</reference>
<dbReference type="Proteomes" id="UP000075398">
    <property type="component" value="Unassembled WGS sequence"/>
</dbReference>
<evidence type="ECO:0000259" key="10">
    <source>
        <dbReference type="PROSITE" id="PS50936"/>
    </source>
</evidence>
<dbReference type="Gene3D" id="2.40.50.140">
    <property type="entry name" value="Nucleic acid-binding proteins"/>
    <property type="match status" value="1"/>
</dbReference>
<evidence type="ECO:0000256" key="9">
    <source>
        <dbReference type="ARBA" id="ARBA00023134"/>
    </source>
</evidence>
<dbReference type="GO" id="GO:0042254">
    <property type="term" value="P:ribosome biogenesis"/>
    <property type="evidence" value="ECO:0007669"/>
    <property type="project" value="UniProtKB-KW"/>
</dbReference>
<dbReference type="EMBL" id="LNGC01000137">
    <property type="protein sequence ID" value="KYC48096.1"/>
    <property type="molecule type" value="Genomic_DNA"/>
</dbReference>
<dbReference type="InterPro" id="IPR010914">
    <property type="entry name" value="RsgA_GTPase_dom"/>
</dbReference>
<gene>
    <name evidence="12" type="ORF">AMQ22_01894</name>
</gene>
<evidence type="ECO:0000313" key="12">
    <source>
        <dbReference type="EMBL" id="KYC48096.1"/>
    </source>
</evidence>
<evidence type="ECO:0000259" key="11">
    <source>
        <dbReference type="PROSITE" id="PS51721"/>
    </source>
</evidence>
<feature type="domain" description="EngC GTPase" evidence="10">
    <location>
        <begin position="114"/>
        <end position="261"/>
    </location>
</feature>
<dbReference type="GO" id="GO:0046872">
    <property type="term" value="F:metal ion binding"/>
    <property type="evidence" value="ECO:0007669"/>
    <property type="project" value="UniProtKB-KW"/>
</dbReference>
<evidence type="ECO:0000256" key="6">
    <source>
        <dbReference type="ARBA" id="ARBA00022801"/>
    </source>
</evidence>
<protein>
    <submittedName>
        <fullName evidence="12">GTPase RsgA</fullName>
    </submittedName>
</protein>
<dbReference type="CDD" id="cd01854">
    <property type="entry name" value="YjeQ_EngC"/>
    <property type="match status" value="1"/>
</dbReference>
<keyword evidence="3" id="KW-0479">Metal-binding</keyword>
<evidence type="ECO:0000256" key="2">
    <source>
        <dbReference type="ARBA" id="ARBA00022517"/>
    </source>
</evidence>
<name>A0A150IT01_9EURY</name>
<dbReference type="SUPFAM" id="SSF50249">
    <property type="entry name" value="Nucleic acid-binding proteins"/>
    <property type="match status" value="1"/>
</dbReference>
<dbReference type="PANTHER" id="PTHR32120">
    <property type="entry name" value="SMALL RIBOSOMAL SUBUNIT BIOGENESIS GTPASE RSGA"/>
    <property type="match status" value="1"/>
</dbReference>
<dbReference type="PROSITE" id="PS51721">
    <property type="entry name" value="G_CP"/>
    <property type="match status" value="1"/>
</dbReference>
<keyword evidence="9" id="KW-0342">GTP-binding</keyword>
<evidence type="ECO:0000256" key="4">
    <source>
        <dbReference type="ARBA" id="ARBA00022730"/>
    </source>
</evidence>